<name>A0AAN9SS70_PSOTE</name>
<gene>
    <name evidence="1" type="ORF">VNO78_14433</name>
</gene>
<dbReference type="AlphaFoldDB" id="A0AAN9SS70"/>
<organism evidence="1 2">
    <name type="scientific">Psophocarpus tetragonolobus</name>
    <name type="common">Winged bean</name>
    <name type="synonym">Dolichos tetragonolobus</name>
    <dbReference type="NCBI Taxonomy" id="3891"/>
    <lineage>
        <taxon>Eukaryota</taxon>
        <taxon>Viridiplantae</taxon>
        <taxon>Streptophyta</taxon>
        <taxon>Embryophyta</taxon>
        <taxon>Tracheophyta</taxon>
        <taxon>Spermatophyta</taxon>
        <taxon>Magnoliopsida</taxon>
        <taxon>eudicotyledons</taxon>
        <taxon>Gunneridae</taxon>
        <taxon>Pentapetalae</taxon>
        <taxon>rosids</taxon>
        <taxon>fabids</taxon>
        <taxon>Fabales</taxon>
        <taxon>Fabaceae</taxon>
        <taxon>Papilionoideae</taxon>
        <taxon>50 kb inversion clade</taxon>
        <taxon>NPAAA clade</taxon>
        <taxon>indigoferoid/millettioid clade</taxon>
        <taxon>Phaseoleae</taxon>
        <taxon>Psophocarpus</taxon>
    </lineage>
</organism>
<sequence>MCVKVLRLLGGSQLNSAINSEKAVKTDSAVVAESPNLIDTGDLNDYHGTCDAADIKNDQNIANLIPSTPSSK</sequence>
<dbReference type="Proteomes" id="UP001386955">
    <property type="component" value="Unassembled WGS sequence"/>
</dbReference>
<evidence type="ECO:0000313" key="2">
    <source>
        <dbReference type="Proteomes" id="UP001386955"/>
    </source>
</evidence>
<accession>A0AAN9SS70</accession>
<keyword evidence="2" id="KW-1185">Reference proteome</keyword>
<dbReference type="EMBL" id="JAYMYS010000003">
    <property type="protein sequence ID" value="KAK7402287.1"/>
    <property type="molecule type" value="Genomic_DNA"/>
</dbReference>
<comment type="caution">
    <text evidence="1">The sequence shown here is derived from an EMBL/GenBank/DDBJ whole genome shotgun (WGS) entry which is preliminary data.</text>
</comment>
<evidence type="ECO:0000313" key="1">
    <source>
        <dbReference type="EMBL" id="KAK7402287.1"/>
    </source>
</evidence>
<reference evidence="1 2" key="1">
    <citation type="submission" date="2024-01" db="EMBL/GenBank/DDBJ databases">
        <title>The genomes of 5 underutilized Papilionoideae crops provide insights into root nodulation and disease resistanc.</title>
        <authorList>
            <person name="Jiang F."/>
        </authorList>
    </citation>
    <scope>NUCLEOTIDE SEQUENCE [LARGE SCALE GENOMIC DNA]</scope>
    <source>
        <strain evidence="1">DUOXIRENSHENG_FW03</strain>
        <tissue evidence="1">Leaves</tissue>
    </source>
</reference>
<proteinExistence type="predicted"/>
<protein>
    <submittedName>
        <fullName evidence="1">Uncharacterized protein</fullName>
    </submittedName>
</protein>